<dbReference type="EMBL" id="VLKK01000007">
    <property type="protein sequence ID" value="TWH93196.1"/>
    <property type="molecule type" value="Genomic_DNA"/>
</dbReference>
<dbReference type="Pfam" id="PF06891">
    <property type="entry name" value="P2_Phage_GpR"/>
    <property type="match status" value="1"/>
</dbReference>
<name>A0A562KCR5_SPHWJ</name>
<dbReference type="AlphaFoldDB" id="A0A562KCR5"/>
<evidence type="ECO:0000313" key="1">
    <source>
        <dbReference type="EMBL" id="TWH93196.1"/>
    </source>
</evidence>
<dbReference type="Proteomes" id="UP000316624">
    <property type="component" value="Unassembled WGS sequence"/>
</dbReference>
<dbReference type="InterPro" id="IPR009678">
    <property type="entry name" value="Phage_tail_completion_R"/>
</dbReference>
<gene>
    <name evidence="1" type="ORF">IQ35_02103</name>
</gene>
<comment type="caution">
    <text evidence="1">The sequence shown here is derived from an EMBL/GenBank/DDBJ whole genome shotgun (WGS) entry which is preliminary data.</text>
</comment>
<keyword evidence="2" id="KW-1185">Reference proteome</keyword>
<organism evidence="1 2">
    <name type="scientific">Sphingobium wenxiniae (strain DSM 21828 / CGMCC 1.7748 / JZ-1)</name>
    <dbReference type="NCBI Taxonomy" id="595605"/>
    <lineage>
        <taxon>Bacteria</taxon>
        <taxon>Pseudomonadati</taxon>
        <taxon>Pseudomonadota</taxon>
        <taxon>Alphaproteobacteria</taxon>
        <taxon>Sphingomonadales</taxon>
        <taxon>Sphingomonadaceae</taxon>
        <taxon>Sphingobium</taxon>
    </lineage>
</organism>
<sequence length="172" mass="18847">MHKLASLRKWLTLCLPDYGKHPDLMTVYAEAVRVLSRQSRSLSFQYAYTAKVGLWDFAGDPDHVMVAVLAWIEKEQPSLLSQSDNSPFSFEPDLLDGDKSDLLLSIDLTENVLVMPRADGSGYDLSHPPEPDLTDHFSGVSATFIQGFGNVERLAESADPGAVLTDAVPPNA</sequence>
<accession>A0A562KCR5</accession>
<protein>
    <submittedName>
        <fullName evidence="1">Tail completion protein R (GpR)</fullName>
    </submittedName>
</protein>
<evidence type="ECO:0000313" key="2">
    <source>
        <dbReference type="Proteomes" id="UP000316624"/>
    </source>
</evidence>
<dbReference type="RefSeq" id="WP_145073325.1">
    <property type="nucleotide sequence ID" value="NZ_JACIIY010000006.1"/>
</dbReference>
<proteinExistence type="predicted"/>
<reference evidence="1 2" key="1">
    <citation type="journal article" date="2015" name="Stand. Genomic Sci.">
        <title>Genomic Encyclopedia of Bacterial and Archaeal Type Strains, Phase III: the genomes of soil and plant-associated and newly described type strains.</title>
        <authorList>
            <person name="Whitman W.B."/>
            <person name="Woyke T."/>
            <person name="Klenk H.P."/>
            <person name="Zhou Y."/>
            <person name="Lilburn T.G."/>
            <person name="Beck B.J."/>
            <person name="De Vos P."/>
            <person name="Vandamme P."/>
            <person name="Eisen J.A."/>
            <person name="Garrity G."/>
            <person name="Hugenholtz P."/>
            <person name="Kyrpides N.C."/>
        </authorList>
    </citation>
    <scope>NUCLEOTIDE SEQUENCE [LARGE SCALE GENOMIC DNA]</scope>
    <source>
        <strain evidence="1 2">CGMCC 1.7748</strain>
    </source>
</reference>